<organism evidence="1 2">
    <name type="scientific">Clostridium ljungdahlii</name>
    <dbReference type="NCBI Taxonomy" id="1538"/>
    <lineage>
        <taxon>Bacteria</taxon>
        <taxon>Bacillati</taxon>
        <taxon>Bacillota</taxon>
        <taxon>Clostridia</taxon>
        <taxon>Eubacteriales</taxon>
        <taxon>Clostridiaceae</taxon>
        <taxon>Clostridium</taxon>
    </lineage>
</organism>
<dbReference type="Proteomes" id="UP000077407">
    <property type="component" value="Unassembled WGS sequence"/>
</dbReference>
<comment type="caution">
    <text evidence="1">The sequence shown here is derived from an EMBL/GenBank/DDBJ whole genome shotgun (WGS) entry which is preliminary data.</text>
</comment>
<accession>A0A166RF34</accession>
<dbReference type="AlphaFoldDB" id="A0A166RF34"/>
<protein>
    <submittedName>
        <fullName evidence="1">Uncharacterized protein</fullName>
    </submittedName>
</protein>
<evidence type="ECO:0000313" key="1">
    <source>
        <dbReference type="EMBL" id="OAA90760.1"/>
    </source>
</evidence>
<gene>
    <name evidence="1" type="ORF">WY13_01064</name>
</gene>
<proteinExistence type="predicted"/>
<sequence>MFIRKSARGVLINSQNRILLFKFVFPEIQSKKVLWVTPGGGVKKRII</sequence>
<name>A0A166RF34_9CLOT</name>
<dbReference type="OrthoDB" id="9806150at2"/>
<dbReference type="RefSeq" id="WP_156498969.1">
    <property type="nucleotide sequence ID" value="NZ_LITT01000010.1"/>
</dbReference>
<evidence type="ECO:0000313" key="2">
    <source>
        <dbReference type="Proteomes" id="UP000077407"/>
    </source>
</evidence>
<reference evidence="1 2" key="1">
    <citation type="journal article" date="2015" name="Biotechnol. Bioeng.">
        <title>Genome sequence and phenotypic characterization of Caulobacter segnis.</title>
        <authorList>
            <person name="Patel S."/>
            <person name="Fletcher B."/>
            <person name="Scott D.C."/>
            <person name="Ely B."/>
        </authorList>
    </citation>
    <scope>NUCLEOTIDE SEQUENCE [LARGE SCALE GENOMIC DNA]</scope>
    <source>
        <strain evidence="1 2">ERI-2</strain>
    </source>
</reference>
<dbReference type="EMBL" id="LITT01000010">
    <property type="protein sequence ID" value="OAA90760.1"/>
    <property type="molecule type" value="Genomic_DNA"/>
</dbReference>